<dbReference type="RefSeq" id="WP_109458345.1">
    <property type="nucleotide sequence ID" value="NZ_QFBC01000004.1"/>
</dbReference>
<keyword evidence="3" id="KW-0804">Transcription</keyword>
<feature type="transmembrane region" description="Helical" evidence="4">
    <location>
        <begin position="153"/>
        <end position="174"/>
    </location>
</feature>
<dbReference type="EMBL" id="QFBC01000004">
    <property type="protein sequence ID" value="PWE56025.1"/>
    <property type="molecule type" value="Genomic_DNA"/>
</dbReference>
<evidence type="ECO:0000256" key="4">
    <source>
        <dbReference type="SAM" id="Phobius"/>
    </source>
</evidence>
<comment type="caution">
    <text evidence="6">The sequence shown here is derived from an EMBL/GenBank/DDBJ whole genome shotgun (WGS) entry which is preliminary data.</text>
</comment>
<dbReference type="Proteomes" id="UP000245252">
    <property type="component" value="Unassembled WGS sequence"/>
</dbReference>
<name>A0A2U2DRS9_9HYPH</name>
<dbReference type="AlphaFoldDB" id="A0A2U2DRS9"/>
<keyword evidence="4" id="KW-1133">Transmembrane helix</keyword>
<evidence type="ECO:0000313" key="7">
    <source>
        <dbReference type="Proteomes" id="UP000245252"/>
    </source>
</evidence>
<dbReference type="GO" id="GO:0043565">
    <property type="term" value="F:sequence-specific DNA binding"/>
    <property type="evidence" value="ECO:0007669"/>
    <property type="project" value="InterPro"/>
</dbReference>
<feature type="transmembrane region" description="Helical" evidence="4">
    <location>
        <begin position="89"/>
        <end position="106"/>
    </location>
</feature>
<feature type="transmembrane region" description="Helical" evidence="4">
    <location>
        <begin position="34"/>
        <end position="56"/>
    </location>
</feature>
<protein>
    <recommendedName>
        <fullName evidence="5">HTH araC/xylS-type domain-containing protein</fullName>
    </recommendedName>
</protein>
<evidence type="ECO:0000256" key="1">
    <source>
        <dbReference type="ARBA" id="ARBA00023015"/>
    </source>
</evidence>
<evidence type="ECO:0000256" key="3">
    <source>
        <dbReference type="ARBA" id="ARBA00023163"/>
    </source>
</evidence>
<dbReference type="PROSITE" id="PS01124">
    <property type="entry name" value="HTH_ARAC_FAMILY_2"/>
    <property type="match status" value="1"/>
</dbReference>
<dbReference type="SUPFAM" id="SSF46689">
    <property type="entry name" value="Homeodomain-like"/>
    <property type="match status" value="1"/>
</dbReference>
<keyword evidence="4" id="KW-0812">Transmembrane</keyword>
<dbReference type="SMART" id="SM00342">
    <property type="entry name" value="HTH_ARAC"/>
    <property type="match status" value="1"/>
</dbReference>
<dbReference type="GO" id="GO:0003700">
    <property type="term" value="F:DNA-binding transcription factor activity"/>
    <property type="evidence" value="ECO:0007669"/>
    <property type="project" value="InterPro"/>
</dbReference>
<reference evidence="6 7" key="1">
    <citation type="submission" date="2018-05" db="EMBL/GenBank/DDBJ databases">
        <title>The draft genome of strain NS-104.</title>
        <authorList>
            <person name="Hang P."/>
            <person name="Jiang J."/>
        </authorList>
    </citation>
    <scope>NUCLEOTIDE SEQUENCE [LARGE SCALE GENOMIC DNA]</scope>
    <source>
        <strain evidence="6 7">NS-104</strain>
    </source>
</reference>
<feature type="transmembrane region" description="Helical" evidence="4">
    <location>
        <begin position="6"/>
        <end position="22"/>
    </location>
</feature>
<dbReference type="PANTHER" id="PTHR43280:SF29">
    <property type="entry name" value="ARAC-FAMILY TRANSCRIPTIONAL REGULATOR"/>
    <property type="match status" value="1"/>
</dbReference>
<dbReference type="InterPro" id="IPR009057">
    <property type="entry name" value="Homeodomain-like_sf"/>
</dbReference>
<dbReference type="PANTHER" id="PTHR43280">
    <property type="entry name" value="ARAC-FAMILY TRANSCRIPTIONAL REGULATOR"/>
    <property type="match status" value="1"/>
</dbReference>
<feature type="domain" description="HTH araC/xylS-type" evidence="5">
    <location>
        <begin position="228"/>
        <end position="328"/>
    </location>
</feature>
<dbReference type="Pfam" id="PF12833">
    <property type="entry name" value="HTH_18"/>
    <property type="match status" value="1"/>
</dbReference>
<keyword evidence="4" id="KW-0472">Membrane</keyword>
<evidence type="ECO:0000259" key="5">
    <source>
        <dbReference type="PROSITE" id="PS01124"/>
    </source>
</evidence>
<feature type="transmembrane region" description="Helical" evidence="4">
    <location>
        <begin position="180"/>
        <end position="200"/>
    </location>
</feature>
<evidence type="ECO:0000313" key="6">
    <source>
        <dbReference type="EMBL" id="PWE56025.1"/>
    </source>
</evidence>
<gene>
    <name evidence="6" type="ORF">DEM27_11320</name>
</gene>
<accession>A0A2U2DRS9</accession>
<keyword evidence="1" id="KW-0805">Transcription regulation</keyword>
<proteinExistence type="predicted"/>
<dbReference type="OrthoDB" id="345413at2"/>
<feature type="transmembrane region" description="Helical" evidence="4">
    <location>
        <begin position="112"/>
        <end position="132"/>
    </location>
</feature>
<organism evidence="6 7">
    <name type="scientific">Metarhizobium album</name>
    <dbReference type="NCBI Taxonomy" id="2182425"/>
    <lineage>
        <taxon>Bacteria</taxon>
        <taxon>Pseudomonadati</taxon>
        <taxon>Pseudomonadota</taxon>
        <taxon>Alphaproteobacteria</taxon>
        <taxon>Hyphomicrobiales</taxon>
        <taxon>Rhizobiaceae</taxon>
        <taxon>Metarhizobium</taxon>
    </lineage>
</organism>
<sequence>MLSVPLPFIVGLAVALTLYRSLKGVEAPGSRAYFTAFLLLYALQGMIVGLRFGYGIHVLEPVQPVTASIMPPLAFLAFRALAEPPPQKPWLHVIGPLALVLALAVNTNWVDLLLLVLFSFYGISLLRLTLVADGAMVAAPFHRAAPVLRAARLTAGLMLFFAVSDAGLALYTVRYGNSDVPAAVGLINLAVVAGLLVYYLSGEFLPPATPVPAPVDHVSDADQMLLARVAAALDESDLYKDENLSLAKLARRAGMPSRDVSAVINRAAGINVSQFVNNRRVAEACRLLRDTSSPMTDIMFAAGFGTKSNFNREFRRVTGVSPRQWRASGKRL</sequence>
<keyword evidence="2" id="KW-0238">DNA-binding</keyword>
<dbReference type="Gene3D" id="1.10.10.60">
    <property type="entry name" value="Homeodomain-like"/>
    <property type="match status" value="1"/>
</dbReference>
<dbReference type="InterPro" id="IPR018060">
    <property type="entry name" value="HTH_AraC"/>
</dbReference>
<evidence type="ECO:0000256" key="2">
    <source>
        <dbReference type="ARBA" id="ARBA00023125"/>
    </source>
</evidence>
<keyword evidence="7" id="KW-1185">Reference proteome</keyword>